<dbReference type="GO" id="GO:0046983">
    <property type="term" value="F:protein dimerization activity"/>
    <property type="evidence" value="ECO:0007669"/>
    <property type="project" value="InterPro"/>
</dbReference>
<feature type="region of interest" description="Disordered" evidence="4">
    <location>
        <begin position="68"/>
        <end position="103"/>
    </location>
</feature>
<dbReference type="PANTHER" id="PTHR33124:SF51">
    <property type="entry name" value="BHLH DOMAIN-CONTAINING PROTEIN"/>
    <property type="match status" value="1"/>
</dbReference>
<feature type="region of interest" description="Disordered" evidence="4">
    <location>
        <begin position="1"/>
        <end position="20"/>
    </location>
</feature>
<keyword evidence="2" id="KW-0805">Transcription regulation</keyword>
<dbReference type="EMBL" id="LFYR01000804">
    <property type="protein sequence ID" value="KMZ68930.1"/>
    <property type="molecule type" value="Genomic_DNA"/>
</dbReference>
<gene>
    <name evidence="5" type="ORF">ZOSMA_226G00320</name>
</gene>
<dbReference type="OMA" id="MTQERIY"/>
<evidence type="ECO:0000256" key="1">
    <source>
        <dbReference type="ARBA" id="ARBA00005510"/>
    </source>
</evidence>
<keyword evidence="6" id="KW-1185">Reference proteome</keyword>
<keyword evidence="3" id="KW-0804">Transcription</keyword>
<dbReference type="InterPro" id="IPR036638">
    <property type="entry name" value="HLH_DNA-bd_sf"/>
</dbReference>
<reference evidence="6" key="1">
    <citation type="journal article" date="2016" name="Nature">
        <title>The genome of the seagrass Zostera marina reveals angiosperm adaptation to the sea.</title>
        <authorList>
            <person name="Olsen J.L."/>
            <person name="Rouze P."/>
            <person name="Verhelst B."/>
            <person name="Lin Y.-C."/>
            <person name="Bayer T."/>
            <person name="Collen J."/>
            <person name="Dattolo E."/>
            <person name="De Paoli E."/>
            <person name="Dittami S."/>
            <person name="Maumus F."/>
            <person name="Michel G."/>
            <person name="Kersting A."/>
            <person name="Lauritano C."/>
            <person name="Lohaus R."/>
            <person name="Toepel M."/>
            <person name="Tonon T."/>
            <person name="Vanneste K."/>
            <person name="Amirebrahimi M."/>
            <person name="Brakel J."/>
            <person name="Bostroem C."/>
            <person name="Chovatia M."/>
            <person name="Grimwood J."/>
            <person name="Jenkins J.W."/>
            <person name="Jueterbock A."/>
            <person name="Mraz A."/>
            <person name="Stam W.T."/>
            <person name="Tice H."/>
            <person name="Bornberg-Bauer E."/>
            <person name="Green P.J."/>
            <person name="Pearson G.A."/>
            <person name="Procaccini G."/>
            <person name="Duarte C.M."/>
            <person name="Schmutz J."/>
            <person name="Reusch T.B.H."/>
            <person name="Van de Peer Y."/>
        </authorList>
    </citation>
    <scope>NUCLEOTIDE SEQUENCE [LARGE SCALE GENOMIC DNA]</scope>
    <source>
        <strain evidence="6">cv. Finnish</strain>
    </source>
</reference>
<dbReference type="GO" id="GO:0006355">
    <property type="term" value="P:regulation of DNA-templated transcription"/>
    <property type="evidence" value="ECO:0007669"/>
    <property type="project" value="InterPro"/>
</dbReference>
<evidence type="ECO:0000313" key="5">
    <source>
        <dbReference type="EMBL" id="KMZ68930.1"/>
    </source>
</evidence>
<dbReference type="SUPFAM" id="SSF47459">
    <property type="entry name" value="HLH, helix-loop-helix DNA-binding domain"/>
    <property type="match status" value="1"/>
</dbReference>
<dbReference type="PANTHER" id="PTHR33124">
    <property type="entry name" value="TRANSCRIPTION FACTOR IBH1-LIKE 1"/>
    <property type="match status" value="1"/>
</dbReference>
<evidence type="ECO:0000256" key="4">
    <source>
        <dbReference type="SAM" id="MobiDB-lite"/>
    </source>
</evidence>
<comment type="similarity">
    <text evidence="1">Belongs to the bHLH protein family.</text>
</comment>
<organism evidence="5 6">
    <name type="scientific">Zostera marina</name>
    <name type="common">Eelgrass</name>
    <dbReference type="NCBI Taxonomy" id="29655"/>
    <lineage>
        <taxon>Eukaryota</taxon>
        <taxon>Viridiplantae</taxon>
        <taxon>Streptophyta</taxon>
        <taxon>Embryophyta</taxon>
        <taxon>Tracheophyta</taxon>
        <taxon>Spermatophyta</taxon>
        <taxon>Magnoliopsida</taxon>
        <taxon>Liliopsida</taxon>
        <taxon>Zosteraceae</taxon>
        <taxon>Zostera</taxon>
    </lineage>
</organism>
<evidence type="ECO:0000256" key="3">
    <source>
        <dbReference type="ARBA" id="ARBA00023163"/>
    </source>
</evidence>
<evidence type="ECO:0008006" key="7">
    <source>
        <dbReference type="Google" id="ProtNLM"/>
    </source>
</evidence>
<comment type="caution">
    <text evidence="5">The sequence shown here is derived from an EMBL/GenBank/DDBJ whole genome shotgun (WGS) entry which is preliminary data.</text>
</comment>
<dbReference type="InterPro" id="IPR044660">
    <property type="entry name" value="IBH1-like"/>
</dbReference>
<evidence type="ECO:0000256" key="2">
    <source>
        <dbReference type="ARBA" id="ARBA00023015"/>
    </source>
</evidence>
<feature type="compositionally biased region" description="Low complexity" evidence="4">
    <location>
        <begin position="71"/>
        <end position="95"/>
    </location>
</feature>
<dbReference type="OrthoDB" id="1647165at2759"/>
<feature type="region of interest" description="Disordered" evidence="4">
    <location>
        <begin position="218"/>
        <end position="237"/>
    </location>
</feature>
<accession>A0A0K9PL01</accession>
<dbReference type="Proteomes" id="UP000036987">
    <property type="component" value="Unassembled WGS sequence"/>
</dbReference>
<name>A0A0K9PL01_ZOSMR</name>
<sequence length="237" mass="25327">MDDSSDDAGTGAGTGTTAGIFLPGARKRVKLSLVKQQQPREIHWKNPAQAKIYNLRLINSLRNLTIDGNGSKSQSPSSSSSSSSITTTKTAQSSSVGTKLPPSRAIKEAADSALAMTARGQTRWIRAILSRRRQMRKIVIAKPKVMKKWRRVEKEGGGGGGGRGGEEKKKKVKAKLKFLGHLVPGCTKASMVDLLEETADYVAALELQVRTMKALSDALSSASNVTTPPTLPPPFSS</sequence>
<protein>
    <recommendedName>
        <fullName evidence="7">BHLH domain-containing protein</fullName>
    </recommendedName>
</protein>
<proteinExistence type="inferred from homology"/>
<evidence type="ECO:0000313" key="6">
    <source>
        <dbReference type="Proteomes" id="UP000036987"/>
    </source>
</evidence>
<dbReference type="AlphaFoldDB" id="A0A0K9PL01"/>